<dbReference type="GO" id="GO:1990961">
    <property type="term" value="P:xenobiotic detoxification by transmembrane export across the plasma membrane"/>
    <property type="evidence" value="ECO:0007669"/>
    <property type="project" value="UniProtKB-ARBA"/>
</dbReference>
<dbReference type="GO" id="GO:0046677">
    <property type="term" value="P:response to antibiotic"/>
    <property type="evidence" value="ECO:0007669"/>
    <property type="project" value="UniProtKB-ARBA"/>
</dbReference>
<reference evidence="13 14" key="1">
    <citation type="submission" date="2019-03" db="EMBL/GenBank/DDBJ databases">
        <title>Genomic Encyclopedia of Type Strains, Phase IV (KMG-IV): sequencing the most valuable type-strain genomes for metagenomic binning, comparative biology and taxonomic classification.</title>
        <authorList>
            <person name="Goeker M."/>
        </authorList>
    </citation>
    <scope>NUCLEOTIDE SEQUENCE [LARGE SCALE GENOMIC DNA]</scope>
    <source>
        <strain evidence="13 14">DSM 100048</strain>
    </source>
</reference>
<accession>A0A4R3UKR9</accession>
<gene>
    <name evidence="13" type="ORF">EV686_11535</name>
</gene>
<dbReference type="GO" id="GO:0005886">
    <property type="term" value="C:plasma membrane"/>
    <property type="evidence" value="ECO:0007669"/>
    <property type="project" value="UniProtKB-SubCell"/>
</dbReference>
<organism evidence="13 14">
    <name type="scientific">Paracandidimonas soli</name>
    <dbReference type="NCBI Taxonomy" id="1917182"/>
    <lineage>
        <taxon>Bacteria</taxon>
        <taxon>Pseudomonadati</taxon>
        <taxon>Pseudomonadota</taxon>
        <taxon>Betaproteobacteria</taxon>
        <taxon>Burkholderiales</taxon>
        <taxon>Alcaligenaceae</taxon>
        <taxon>Paracandidimonas</taxon>
    </lineage>
</organism>
<evidence type="ECO:0000313" key="13">
    <source>
        <dbReference type="EMBL" id="TCU92246.1"/>
    </source>
</evidence>
<comment type="subcellular location">
    <subcellularLocation>
        <location evidence="1">Cell inner membrane</location>
        <topology evidence="1">Single-pass membrane protein</topology>
    </subcellularLocation>
</comment>
<protein>
    <submittedName>
        <fullName evidence="13">Membrane fusion protein (Multidrug efflux system)</fullName>
    </submittedName>
</protein>
<keyword evidence="9" id="KW-0175">Coiled coil</keyword>
<evidence type="ECO:0000259" key="12">
    <source>
        <dbReference type="Pfam" id="PF25885"/>
    </source>
</evidence>
<keyword evidence="3" id="KW-0813">Transport</keyword>
<comment type="caution">
    <text evidence="13">The sequence shown here is derived from an EMBL/GenBank/DDBJ whole genome shotgun (WGS) entry which is preliminary data.</text>
</comment>
<dbReference type="RefSeq" id="WP_132478327.1">
    <property type="nucleotide sequence ID" value="NZ_JBEBWM010000052.1"/>
</dbReference>
<evidence type="ECO:0000256" key="10">
    <source>
        <dbReference type="SAM" id="MobiDB-lite"/>
    </source>
</evidence>
<keyword evidence="8 11" id="KW-0472">Membrane</keyword>
<keyword evidence="7 11" id="KW-1133">Transmembrane helix</keyword>
<comment type="similarity">
    <text evidence="2">Belongs to the membrane fusion protein (MFP) (TC 8.A.1) family.</text>
</comment>
<evidence type="ECO:0000256" key="1">
    <source>
        <dbReference type="ARBA" id="ARBA00004377"/>
    </source>
</evidence>
<feature type="domain" description="Multidrug export protein EmrA/FarA alpha-helical hairpin" evidence="12">
    <location>
        <begin position="88"/>
        <end position="222"/>
    </location>
</feature>
<keyword evidence="6 11" id="KW-0812">Transmembrane</keyword>
<evidence type="ECO:0000313" key="14">
    <source>
        <dbReference type="Proteomes" id="UP000294692"/>
    </source>
</evidence>
<keyword evidence="5" id="KW-0997">Cell inner membrane</keyword>
<dbReference type="OrthoDB" id="9811754at2"/>
<dbReference type="Pfam" id="PF25885">
    <property type="entry name" value="HH_EMRA"/>
    <property type="match status" value="1"/>
</dbReference>
<feature type="coiled-coil region" evidence="9">
    <location>
        <begin position="93"/>
        <end position="193"/>
    </location>
</feature>
<evidence type="ECO:0000256" key="6">
    <source>
        <dbReference type="ARBA" id="ARBA00022692"/>
    </source>
</evidence>
<name>A0A4R3UKR9_9BURK</name>
<proteinExistence type="inferred from homology"/>
<dbReference type="Gene3D" id="2.40.30.170">
    <property type="match status" value="1"/>
</dbReference>
<keyword evidence="14" id="KW-1185">Reference proteome</keyword>
<dbReference type="SUPFAM" id="SSF111369">
    <property type="entry name" value="HlyD-like secretion proteins"/>
    <property type="match status" value="3"/>
</dbReference>
<dbReference type="PANTHER" id="PTHR30386:SF19">
    <property type="entry name" value="MULTIDRUG EXPORT PROTEIN EMRA-RELATED"/>
    <property type="match status" value="1"/>
</dbReference>
<evidence type="ECO:0000256" key="9">
    <source>
        <dbReference type="SAM" id="Coils"/>
    </source>
</evidence>
<feature type="region of interest" description="Disordered" evidence="10">
    <location>
        <begin position="352"/>
        <end position="376"/>
    </location>
</feature>
<dbReference type="Proteomes" id="UP000294692">
    <property type="component" value="Unassembled WGS sequence"/>
</dbReference>
<evidence type="ECO:0000256" key="7">
    <source>
        <dbReference type="ARBA" id="ARBA00022989"/>
    </source>
</evidence>
<dbReference type="Gene3D" id="1.10.287.470">
    <property type="entry name" value="Helix hairpin bin"/>
    <property type="match status" value="2"/>
</dbReference>
<dbReference type="EMBL" id="SMBX01000015">
    <property type="protein sequence ID" value="TCU92246.1"/>
    <property type="molecule type" value="Genomic_DNA"/>
</dbReference>
<evidence type="ECO:0000256" key="11">
    <source>
        <dbReference type="SAM" id="Phobius"/>
    </source>
</evidence>
<dbReference type="FunFam" id="2.40.30.170:FF:000003">
    <property type="entry name" value="Multidrug resistance protein A"/>
    <property type="match status" value="1"/>
</dbReference>
<dbReference type="AlphaFoldDB" id="A0A4R3UKR9"/>
<evidence type="ECO:0000256" key="4">
    <source>
        <dbReference type="ARBA" id="ARBA00022475"/>
    </source>
</evidence>
<evidence type="ECO:0000256" key="2">
    <source>
        <dbReference type="ARBA" id="ARBA00009477"/>
    </source>
</evidence>
<evidence type="ECO:0000256" key="8">
    <source>
        <dbReference type="ARBA" id="ARBA00023136"/>
    </source>
</evidence>
<dbReference type="GO" id="GO:0015721">
    <property type="term" value="P:bile acid and bile salt transport"/>
    <property type="evidence" value="ECO:0007669"/>
    <property type="project" value="UniProtKB-ARBA"/>
</dbReference>
<evidence type="ECO:0000256" key="3">
    <source>
        <dbReference type="ARBA" id="ARBA00022448"/>
    </source>
</evidence>
<dbReference type="PANTHER" id="PTHR30386">
    <property type="entry name" value="MEMBRANE FUSION SUBUNIT OF EMRAB-TOLC MULTIDRUG EFFLUX PUMP"/>
    <property type="match status" value="1"/>
</dbReference>
<dbReference type="InterPro" id="IPR058633">
    <property type="entry name" value="EmrA/FarA_HH"/>
</dbReference>
<keyword evidence="4" id="KW-1003">Cell membrane</keyword>
<evidence type="ECO:0000256" key="5">
    <source>
        <dbReference type="ARBA" id="ARBA00022519"/>
    </source>
</evidence>
<feature type="transmembrane region" description="Helical" evidence="11">
    <location>
        <begin position="15"/>
        <end position="36"/>
    </location>
</feature>
<dbReference type="Gene3D" id="2.40.50.100">
    <property type="match status" value="1"/>
</dbReference>
<dbReference type="InterPro" id="IPR050739">
    <property type="entry name" value="MFP"/>
</dbReference>
<sequence length="407" mass="43179">MTAVKSASNPARKRLLLMATGVFFLAAIAYGLWWALVGSHFESTDDAYVHGNLVQITPQVPGTIVAIEADDTETVEAGQPLLRLDPADTEIALRQAEARLAQTVRQVRTYYAQNDALAADVELRQADIQRAQAELTRAQSDASRRQRLARSGGVSGEEILHAQAALKSAQSGLAQAKAALAAARAKLATNEALTHGSTVENHPDVRAAAAGLRNAWLANSRTVLPAPVSGIVARRSAQVGQRVAPGTPLMTVVPLDQAWVEANFKESQLRRMRIGQPVTMTADLYGGSVTYHGVVAGLDAGTGSAFALLPAQNATGNWIKVVQRVPVRIALDPEDLARHPLRVGLSMNVEVDVGKDGGKPPAEAGRTEPAWSTRAFEPPHDEIDALVGQVIRDNLASDDAATALVHG</sequence>